<dbReference type="GO" id="GO:0070395">
    <property type="term" value="P:lipoteichoic acid biosynthetic process"/>
    <property type="evidence" value="ECO:0007669"/>
    <property type="project" value="UniProtKB-UniRule"/>
</dbReference>
<organism evidence="11 12">
    <name type="scientific">Vagococcus intermedius</name>
    <dbReference type="NCBI Taxonomy" id="2991418"/>
    <lineage>
        <taxon>Bacteria</taxon>
        <taxon>Bacillati</taxon>
        <taxon>Bacillota</taxon>
        <taxon>Bacilli</taxon>
        <taxon>Lactobacillales</taxon>
        <taxon>Enterococcaceae</taxon>
        <taxon>Vagococcus</taxon>
    </lineage>
</organism>
<keyword evidence="3 9" id="KW-1003">Cell membrane</keyword>
<name>A0AAF0CX06_9ENTE</name>
<evidence type="ECO:0000256" key="2">
    <source>
        <dbReference type="ARBA" id="ARBA00010323"/>
    </source>
</evidence>
<dbReference type="NCBIfam" id="TIGR04091">
    <property type="entry name" value="LTA_dltB"/>
    <property type="match status" value="1"/>
</dbReference>
<gene>
    <name evidence="11" type="primary">dltB</name>
    <name evidence="11" type="ORF">OL234_01130</name>
</gene>
<proteinExistence type="inferred from homology"/>
<dbReference type="EC" id="2.3.1.-" evidence="9"/>
<comment type="similarity">
    <text evidence="2 9">Belongs to the membrane-bound acyltransferase family.</text>
</comment>
<evidence type="ECO:0000256" key="5">
    <source>
        <dbReference type="ARBA" id="ARBA00022692"/>
    </source>
</evidence>
<dbReference type="InterPro" id="IPR004299">
    <property type="entry name" value="MBOAT_fam"/>
</dbReference>
<dbReference type="Pfam" id="PF03062">
    <property type="entry name" value="MBOAT"/>
    <property type="match status" value="1"/>
</dbReference>
<dbReference type="InterPro" id="IPR024024">
    <property type="entry name" value="DltB"/>
</dbReference>
<protein>
    <recommendedName>
        <fullName evidence="9">Teichoic acid D-alanyltransferase</fullName>
        <ecNumber evidence="9">2.3.1.-</ecNumber>
    </recommendedName>
</protein>
<evidence type="ECO:0000256" key="7">
    <source>
        <dbReference type="ARBA" id="ARBA00023136"/>
    </source>
</evidence>
<feature type="transmembrane region" description="Helical" evidence="10">
    <location>
        <begin position="36"/>
        <end position="52"/>
    </location>
</feature>
<feature type="transmembrane region" description="Helical" evidence="10">
    <location>
        <begin position="239"/>
        <end position="257"/>
    </location>
</feature>
<evidence type="ECO:0000256" key="10">
    <source>
        <dbReference type="SAM" id="Phobius"/>
    </source>
</evidence>
<comment type="pathway">
    <text evidence="9">Cell wall biogenesis; lipoteichoic acid biosynthesis.</text>
</comment>
<comment type="subcellular location">
    <subcellularLocation>
        <location evidence="1">Cell membrane</location>
        <topology evidence="1">Multi-pass membrane protein</topology>
    </subcellularLocation>
</comment>
<keyword evidence="7 9" id="KW-0472">Membrane</keyword>
<dbReference type="Proteomes" id="UP001179647">
    <property type="component" value="Chromosome"/>
</dbReference>
<reference evidence="11" key="1">
    <citation type="submission" date="2022-10" db="EMBL/GenBank/DDBJ databases">
        <title>Vagococcus sp. isolated from poultry meat.</title>
        <authorList>
            <person name="Johansson P."/>
            <person name="Bjorkroth J."/>
        </authorList>
    </citation>
    <scope>NUCLEOTIDE SEQUENCE</scope>
    <source>
        <strain evidence="11">STAA11</strain>
    </source>
</reference>
<keyword evidence="6 10" id="KW-1133">Transmembrane helix</keyword>
<accession>A0AAF0CX06</accession>
<evidence type="ECO:0000313" key="12">
    <source>
        <dbReference type="Proteomes" id="UP001179647"/>
    </source>
</evidence>
<evidence type="ECO:0000313" key="11">
    <source>
        <dbReference type="EMBL" id="WEG74287.1"/>
    </source>
</evidence>
<dbReference type="InterPro" id="IPR024194">
    <property type="entry name" value="Ac/AlaTfrase_AlgI/DltB"/>
</dbReference>
<evidence type="ECO:0000256" key="9">
    <source>
        <dbReference type="PIRNR" id="PIRNR016636"/>
    </source>
</evidence>
<evidence type="ECO:0000256" key="4">
    <source>
        <dbReference type="ARBA" id="ARBA00022679"/>
    </source>
</evidence>
<feature type="transmembrane region" description="Helical" evidence="10">
    <location>
        <begin position="198"/>
        <end position="227"/>
    </location>
</feature>
<dbReference type="PANTHER" id="PTHR13285">
    <property type="entry name" value="ACYLTRANSFERASE"/>
    <property type="match status" value="1"/>
</dbReference>
<evidence type="ECO:0000256" key="3">
    <source>
        <dbReference type="ARBA" id="ARBA00022475"/>
    </source>
</evidence>
<feature type="transmembrane region" description="Helical" evidence="10">
    <location>
        <begin position="351"/>
        <end position="369"/>
    </location>
</feature>
<keyword evidence="12" id="KW-1185">Reference proteome</keyword>
<dbReference type="AlphaFoldDB" id="A0AAF0CX06"/>
<dbReference type="PIRSF" id="PIRSF500216">
    <property type="entry name" value="DltB"/>
    <property type="match status" value="1"/>
</dbReference>
<dbReference type="KEGG" id="vie:OL234_01130"/>
<dbReference type="PANTHER" id="PTHR13285:SF23">
    <property type="entry name" value="TEICHOIC ACID D-ALANYLTRANSFERASE"/>
    <property type="match status" value="1"/>
</dbReference>
<dbReference type="InterPro" id="IPR051085">
    <property type="entry name" value="MB_O-acyltransferase"/>
</dbReference>
<feature type="transmembrane region" description="Helical" evidence="10">
    <location>
        <begin position="12"/>
        <end position="29"/>
    </location>
</feature>
<sequence>MMFYLSPYENPFYFIILGITLIPLVIQLLRGKRMMWYQNVLTVFFLWMSFGGPSLRQGIALLIYIAWQTFLVWWYFGHRQRKNSNIGFYSAVILAILPLFLVKVIPFILERNFMIDAVSANPDLKTIPTFIGFLGISYLTFKAVQMIMEIRDGLIKEYHVGRYLQFLIFFPTISSGPIDRYRRFEKDLLNPPDRDKYVSLLANGIQMFFMGFLYKFIIGYILGVQLLPHVKNFALEQGGLSLGLLGTMYVYSLYLFFDFAGYSLFAVGASNIMGYETPINFNKPFLSHNIKEFWNRWHMSLSFWFRDYVYMRLMFTLIKKKVFKSRIVASNVGYFALFLLMGAWHGLTWYYLVYGLYHATLICLTDVWLRYKKKNKDKIPSNRFTHGLAVVGTFHAVALSFLIFSGFLDTLIKARFG</sequence>
<dbReference type="PIRSF" id="PIRSF016636">
    <property type="entry name" value="AlgI_DltB"/>
    <property type="match status" value="1"/>
</dbReference>
<evidence type="ECO:0000256" key="8">
    <source>
        <dbReference type="ARBA" id="ARBA00023315"/>
    </source>
</evidence>
<feature type="transmembrane region" description="Helical" evidence="10">
    <location>
        <begin position="389"/>
        <end position="408"/>
    </location>
</feature>
<keyword evidence="4 9" id="KW-0808">Transferase</keyword>
<dbReference type="GO" id="GO:0005886">
    <property type="term" value="C:plasma membrane"/>
    <property type="evidence" value="ECO:0007669"/>
    <property type="project" value="UniProtKB-SubCell"/>
</dbReference>
<feature type="transmembrane region" description="Helical" evidence="10">
    <location>
        <begin position="327"/>
        <end position="345"/>
    </location>
</feature>
<comment type="function">
    <text evidence="9">O-acyltransferase that catalyzes D-alanylation of both teichoic acid and lipoteichoic acid (LTA). D-alanylation of LTA plays an important role in modulating the properties of the cell wall in Gram-positive bacteria, influencing the net charge of the cell wall. Catalyzes D-alanylation from DltC carrier protein.</text>
</comment>
<feature type="transmembrane region" description="Helical" evidence="10">
    <location>
        <begin position="58"/>
        <end position="76"/>
    </location>
</feature>
<evidence type="ECO:0000256" key="6">
    <source>
        <dbReference type="ARBA" id="ARBA00022989"/>
    </source>
</evidence>
<dbReference type="GO" id="GO:0016746">
    <property type="term" value="F:acyltransferase activity"/>
    <property type="evidence" value="ECO:0007669"/>
    <property type="project" value="UniProtKB-KW"/>
</dbReference>
<feature type="transmembrane region" description="Helical" evidence="10">
    <location>
        <begin position="88"/>
        <end position="109"/>
    </location>
</feature>
<keyword evidence="8 9" id="KW-0012">Acyltransferase</keyword>
<evidence type="ECO:0000256" key="1">
    <source>
        <dbReference type="ARBA" id="ARBA00004651"/>
    </source>
</evidence>
<keyword evidence="5 10" id="KW-0812">Transmembrane</keyword>
<feature type="transmembrane region" description="Helical" evidence="10">
    <location>
        <begin position="129"/>
        <end position="148"/>
    </location>
</feature>
<dbReference type="EMBL" id="CP110232">
    <property type="protein sequence ID" value="WEG74287.1"/>
    <property type="molecule type" value="Genomic_DNA"/>
</dbReference>
<dbReference type="RefSeq" id="WP_275470086.1">
    <property type="nucleotide sequence ID" value="NZ_CP110232.1"/>
</dbReference>